<dbReference type="GO" id="GO:0030576">
    <property type="term" value="P:Cajal body organization"/>
    <property type="evidence" value="ECO:0007669"/>
    <property type="project" value="InterPro"/>
</dbReference>
<feature type="compositionally biased region" description="Polar residues" evidence="1">
    <location>
        <begin position="662"/>
        <end position="671"/>
    </location>
</feature>
<feature type="compositionally biased region" description="Gly residues" evidence="1">
    <location>
        <begin position="787"/>
        <end position="801"/>
    </location>
</feature>
<feature type="compositionally biased region" description="Polar residues" evidence="1">
    <location>
        <begin position="199"/>
        <end position="215"/>
    </location>
</feature>
<dbReference type="PANTHER" id="PTHR15294:SF3">
    <property type="entry name" value="SUMO-SPECIFIC ISOPEPTIDASE USPL1"/>
    <property type="match status" value="1"/>
</dbReference>
<dbReference type="InParanoid" id="H2V599"/>
<feature type="region of interest" description="Disordered" evidence="1">
    <location>
        <begin position="778"/>
        <end position="804"/>
    </location>
</feature>
<dbReference type="GO" id="GO:0016926">
    <property type="term" value="P:protein desumoylation"/>
    <property type="evidence" value="ECO:0007669"/>
    <property type="project" value="TreeGrafter"/>
</dbReference>
<dbReference type="SUPFAM" id="SSF54001">
    <property type="entry name" value="Cysteine proteinases"/>
    <property type="match status" value="1"/>
</dbReference>
<feature type="region of interest" description="Disordered" evidence="1">
    <location>
        <begin position="601"/>
        <end position="635"/>
    </location>
</feature>
<dbReference type="InterPro" id="IPR028889">
    <property type="entry name" value="USP"/>
</dbReference>
<feature type="region of interest" description="Disordered" evidence="1">
    <location>
        <begin position="526"/>
        <end position="564"/>
    </location>
</feature>
<feature type="region of interest" description="Disordered" evidence="1">
    <location>
        <begin position="188"/>
        <end position="230"/>
    </location>
</feature>
<dbReference type="Pfam" id="PF15499">
    <property type="entry name" value="Peptidase_C98"/>
    <property type="match status" value="1"/>
</dbReference>
<keyword evidence="4" id="KW-1185">Reference proteome</keyword>
<dbReference type="HOGENOM" id="CLU_296761_0_0_1"/>
<organism evidence="3 4">
    <name type="scientific">Takifugu rubripes</name>
    <name type="common">Japanese pufferfish</name>
    <name type="synonym">Fugu rubripes</name>
    <dbReference type="NCBI Taxonomy" id="31033"/>
    <lineage>
        <taxon>Eukaryota</taxon>
        <taxon>Metazoa</taxon>
        <taxon>Chordata</taxon>
        <taxon>Craniata</taxon>
        <taxon>Vertebrata</taxon>
        <taxon>Euteleostomi</taxon>
        <taxon>Actinopterygii</taxon>
        <taxon>Neopterygii</taxon>
        <taxon>Teleostei</taxon>
        <taxon>Neoteleostei</taxon>
        <taxon>Acanthomorphata</taxon>
        <taxon>Eupercaria</taxon>
        <taxon>Tetraodontiformes</taxon>
        <taxon>Tetradontoidea</taxon>
        <taxon>Tetraodontidae</taxon>
        <taxon>Takifugu</taxon>
    </lineage>
</organism>
<dbReference type="eggNOG" id="ENOG502QRFM">
    <property type="taxonomic scope" value="Eukaryota"/>
</dbReference>
<dbReference type="PANTHER" id="PTHR15294">
    <property type="entry name" value="RETINOVIN-RELATED"/>
    <property type="match status" value="1"/>
</dbReference>
<dbReference type="Ensembl" id="ENSTRUT00000044531.3">
    <property type="protein sequence ID" value="ENSTRUP00000044383.3"/>
    <property type="gene ID" value="ENSTRUG00000017325.3"/>
</dbReference>
<evidence type="ECO:0000259" key="2">
    <source>
        <dbReference type="PROSITE" id="PS50235"/>
    </source>
</evidence>
<reference evidence="3 4" key="1">
    <citation type="journal article" date="2011" name="Genome Biol. Evol.">
        <title>Integration of the genetic map and genome assembly of fugu facilitates insights into distinct features of genome evolution in teleosts and mammals.</title>
        <authorList>
            <person name="Kai W."/>
            <person name="Kikuchi K."/>
            <person name="Tohari S."/>
            <person name="Chew A.K."/>
            <person name="Tay A."/>
            <person name="Fujiwara A."/>
            <person name="Hosoya S."/>
            <person name="Suetake H."/>
            <person name="Naruse K."/>
            <person name="Brenner S."/>
            <person name="Suzuki Y."/>
            <person name="Venkatesh B."/>
        </authorList>
    </citation>
    <scope>NUCLEOTIDE SEQUENCE [LARGE SCALE GENOMIC DNA]</scope>
</reference>
<evidence type="ECO:0000313" key="4">
    <source>
        <dbReference type="Proteomes" id="UP000005226"/>
    </source>
</evidence>
<reference evidence="3" key="3">
    <citation type="submission" date="2025-09" db="UniProtKB">
        <authorList>
            <consortium name="Ensembl"/>
        </authorList>
    </citation>
    <scope>IDENTIFICATION</scope>
</reference>
<dbReference type="GeneTree" id="ENSGT00390000002316"/>
<feature type="compositionally biased region" description="Low complexity" evidence="1">
    <location>
        <begin position="613"/>
        <end position="635"/>
    </location>
</feature>
<dbReference type="AlphaFoldDB" id="H2V599"/>
<proteinExistence type="predicted"/>
<sequence>MDPTRRSGLSLSGEDTDLEALSSPLVGYLGKKRAALLENCPWCTSKGLTFALRSYHVNLHESIPVCTNPQCLFPLVSRSLEDILASLVPVDQPVGSKRKNTFSLGREDPIEPDHKRKRFSDIIAGAFPSPAEQVAPAVGSEEQTCLSRADVENGYDREPLALVVDKGPEKVPCSTEAFNLLTSPDLSRSPHETLHSHSAVVSSPSLKDETVSSQHEAARGHTSLSAHEHFDNIQPEDEDVEEMKSSDLLPLPGQLFWPNSENLCWLDSMLVALVNCKSLKRCRPAVEPQESCVWRLMREYEDICSAVPDEVVMVSNNLLRKTNTELQRLRMWIFQQLQPKLHCKLGKEETPVFALPLLLAMDTWAEPLFQSVLRWEFRCDGCSVATQERVRKTLPTFTDVVPDWLPLHAVHLAPCNTCWRKHQRRTMTLESLPPVFGLHFVQGLPDNDVRKYSFSFNGNLYGVSTVIQYNQQLRHFVTWVCSSNGVWLEYDDLKHPECKTHGKLPIPAEEMHIVFWEVEVEEGEGPAACAPSSSFPDNPPPEGQMGSRPADGGNGSHVTDPTAADASIGSTTLLDTFEGLSHDDIITFTLLDITPGFDIQPVNDSGPVQSCGAPTTSGTPDSAPDSSSAEPPTASAAAMYHSFGIKSSVPQNAAPVLRSAPSHHNTTSPPSLDTRDHVEVLSSGRCGSRSSKSPPCLNHTEALRYKLIKKLKAKKKKLAKLNGMLGYQGPDSTDLTSPSSVSSTYGGSLLLDLLSPATTASHLSPDSTSVLDMIATGQGGVTRRDSGGGGGDPAGQRGRGGSALSALDLFV</sequence>
<feature type="region of interest" description="Disordered" evidence="1">
    <location>
        <begin position="657"/>
        <end position="676"/>
    </location>
</feature>
<dbReference type="InterPro" id="IPR038765">
    <property type="entry name" value="Papain-like_cys_pep_sf"/>
</dbReference>
<dbReference type="PROSITE" id="PS50235">
    <property type="entry name" value="USP_3"/>
    <property type="match status" value="1"/>
</dbReference>
<dbReference type="FunCoup" id="H2V599">
    <property type="interactions" value="803"/>
</dbReference>
<reference evidence="3" key="2">
    <citation type="submission" date="2025-08" db="UniProtKB">
        <authorList>
            <consortium name="Ensembl"/>
        </authorList>
    </citation>
    <scope>IDENTIFICATION</scope>
</reference>
<evidence type="ECO:0000256" key="1">
    <source>
        <dbReference type="SAM" id="MobiDB-lite"/>
    </source>
</evidence>
<dbReference type="MEROPS" id="C98.001"/>
<dbReference type="GO" id="GO:0032183">
    <property type="term" value="F:SUMO binding"/>
    <property type="evidence" value="ECO:0007669"/>
    <property type="project" value="InterPro"/>
</dbReference>
<protein>
    <submittedName>
        <fullName evidence="3">Ubiquitin specific peptidase like 1</fullName>
    </submittedName>
</protein>
<dbReference type="OMA" id="ICATVQV"/>
<feature type="domain" description="USP" evidence="2">
    <location>
        <begin position="255"/>
        <end position="519"/>
    </location>
</feature>
<dbReference type="STRING" id="31033.ENSTRUP00000044383"/>
<dbReference type="GO" id="GO:0015030">
    <property type="term" value="C:Cajal body"/>
    <property type="evidence" value="ECO:0007669"/>
    <property type="project" value="TreeGrafter"/>
</dbReference>
<dbReference type="InterPro" id="IPR028890">
    <property type="entry name" value="Peptidase_C98"/>
</dbReference>
<dbReference type="InterPro" id="IPR033505">
    <property type="entry name" value="USPL1"/>
</dbReference>
<name>H2V599_TAKRU</name>
<evidence type="ECO:0000313" key="3">
    <source>
        <dbReference type="Ensembl" id="ENSTRUP00000044383.3"/>
    </source>
</evidence>
<accession>H2V599</accession>
<gene>
    <name evidence="3" type="primary">LOC101071542</name>
</gene>
<dbReference type="Proteomes" id="UP000005226">
    <property type="component" value="Chromosome 15"/>
</dbReference>